<proteinExistence type="predicted"/>
<protein>
    <recommendedName>
        <fullName evidence="3">Cathepsin propeptide inhibitor domain-containing protein</fullName>
    </recommendedName>
</protein>
<name>A0ABC8SFJ9_9AQUA</name>
<dbReference type="EMBL" id="CAUOFW020002458">
    <property type="protein sequence ID" value="CAK9153838.1"/>
    <property type="molecule type" value="Genomic_DNA"/>
</dbReference>
<dbReference type="Proteomes" id="UP001642360">
    <property type="component" value="Unassembled WGS sequence"/>
</dbReference>
<evidence type="ECO:0000313" key="1">
    <source>
        <dbReference type="EMBL" id="CAK9153838.1"/>
    </source>
</evidence>
<accession>A0ABC8SFJ9</accession>
<keyword evidence="2" id="KW-1185">Reference proteome</keyword>
<evidence type="ECO:0008006" key="3">
    <source>
        <dbReference type="Google" id="ProtNLM"/>
    </source>
</evidence>
<sequence>MMSLIYTWRALMVAPSTGRIQELGFKVYEKMLKRKYAMDKNTKQNFENYRKNALMIHDQRNGEDFFLPKKSRVSHSQYAKIGRAVESKEQIVCCMLYSP</sequence>
<gene>
    <name evidence="1" type="ORF">ILEXP_LOCUS22141</name>
</gene>
<comment type="caution">
    <text evidence="1">The sequence shown here is derived from an EMBL/GenBank/DDBJ whole genome shotgun (WGS) entry which is preliminary data.</text>
</comment>
<evidence type="ECO:0000313" key="2">
    <source>
        <dbReference type="Proteomes" id="UP001642360"/>
    </source>
</evidence>
<reference evidence="1 2" key="1">
    <citation type="submission" date="2024-02" db="EMBL/GenBank/DDBJ databases">
        <authorList>
            <person name="Vignale AGUSTIN F."/>
            <person name="Sosa J E."/>
            <person name="Modenutti C."/>
        </authorList>
    </citation>
    <scope>NUCLEOTIDE SEQUENCE [LARGE SCALE GENOMIC DNA]</scope>
</reference>
<organism evidence="1 2">
    <name type="scientific">Ilex paraguariensis</name>
    <name type="common">yerba mate</name>
    <dbReference type="NCBI Taxonomy" id="185542"/>
    <lineage>
        <taxon>Eukaryota</taxon>
        <taxon>Viridiplantae</taxon>
        <taxon>Streptophyta</taxon>
        <taxon>Embryophyta</taxon>
        <taxon>Tracheophyta</taxon>
        <taxon>Spermatophyta</taxon>
        <taxon>Magnoliopsida</taxon>
        <taxon>eudicotyledons</taxon>
        <taxon>Gunneridae</taxon>
        <taxon>Pentapetalae</taxon>
        <taxon>asterids</taxon>
        <taxon>campanulids</taxon>
        <taxon>Aquifoliales</taxon>
        <taxon>Aquifoliaceae</taxon>
        <taxon>Ilex</taxon>
    </lineage>
</organism>
<dbReference type="AlphaFoldDB" id="A0ABC8SFJ9"/>